<keyword evidence="3" id="KW-1185">Reference proteome</keyword>
<reference evidence="2 3" key="1">
    <citation type="submission" date="2019-04" db="EMBL/GenBank/DDBJ databases">
        <title>An improved genome assembly and genetic linkage map for asparagus bean, Vigna unguiculata ssp. sesquipedialis.</title>
        <authorList>
            <person name="Xia Q."/>
            <person name="Zhang R."/>
            <person name="Dong Y."/>
        </authorList>
    </citation>
    <scope>NUCLEOTIDE SEQUENCE [LARGE SCALE GENOMIC DNA]</scope>
    <source>
        <tissue evidence="2">Leaf</tissue>
    </source>
</reference>
<proteinExistence type="predicted"/>
<dbReference type="AlphaFoldDB" id="A0A4D6KRF3"/>
<dbReference type="EMBL" id="CP039345">
    <property type="protein sequence ID" value="QCD79270.1"/>
    <property type="molecule type" value="Genomic_DNA"/>
</dbReference>
<name>A0A4D6KRF3_VIGUN</name>
<sequence>MDYTPLRQVEFPIRITFVTFQDYQTRCSHTKEGNLSRPIVRATTRTLTPTTLANSSHNSRVPVFIRHPEPQLKRCHSEPQLKECHVLNPHLEPQVKGYIPIHKSRNTSKPTFEISPKPSPSALEPTNLQTSPGGTALTVRHYSLQDLTVIVAIAWWSNTTSRPYTSTTNAETMVPLGGAYEFWKISRFFYTLKPEARPPPHLANSSNLNTFNCTQVRVFITAMHFIQKPRNWVAGMHRLTARVMPPGGSSSGIQKALKFA</sequence>
<evidence type="ECO:0000313" key="2">
    <source>
        <dbReference type="EMBL" id="QCD79270.1"/>
    </source>
</evidence>
<protein>
    <submittedName>
        <fullName evidence="2">Uncharacterized protein</fullName>
    </submittedName>
</protein>
<dbReference type="Proteomes" id="UP000501690">
    <property type="component" value="Linkage Group LG1"/>
</dbReference>
<feature type="region of interest" description="Disordered" evidence="1">
    <location>
        <begin position="106"/>
        <end position="128"/>
    </location>
</feature>
<evidence type="ECO:0000256" key="1">
    <source>
        <dbReference type="SAM" id="MobiDB-lite"/>
    </source>
</evidence>
<organism evidence="2 3">
    <name type="scientific">Vigna unguiculata</name>
    <name type="common">Cowpea</name>
    <dbReference type="NCBI Taxonomy" id="3917"/>
    <lineage>
        <taxon>Eukaryota</taxon>
        <taxon>Viridiplantae</taxon>
        <taxon>Streptophyta</taxon>
        <taxon>Embryophyta</taxon>
        <taxon>Tracheophyta</taxon>
        <taxon>Spermatophyta</taxon>
        <taxon>Magnoliopsida</taxon>
        <taxon>eudicotyledons</taxon>
        <taxon>Gunneridae</taxon>
        <taxon>Pentapetalae</taxon>
        <taxon>rosids</taxon>
        <taxon>fabids</taxon>
        <taxon>Fabales</taxon>
        <taxon>Fabaceae</taxon>
        <taxon>Papilionoideae</taxon>
        <taxon>50 kb inversion clade</taxon>
        <taxon>NPAAA clade</taxon>
        <taxon>indigoferoid/millettioid clade</taxon>
        <taxon>Phaseoleae</taxon>
        <taxon>Vigna</taxon>
    </lineage>
</organism>
<gene>
    <name evidence="2" type="ORF">DEO72_LG1g2909</name>
</gene>
<accession>A0A4D6KRF3</accession>
<evidence type="ECO:0000313" key="3">
    <source>
        <dbReference type="Proteomes" id="UP000501690"/>
    </source>
</evidence>